<evidence type="ECO:0000313" key="2">
    <source>
        <dbReference type="EMBL" id="MUK45704.1"/>
    </source>
</evidence>
<dbReference type="SUPFAM" id="SSF55729">
    <property type="entry name" value="Acyl-CoA N-acyltransferases (Nat)"/>
    <property type="match status" value="1"/>
</dbReference>
<reference evidence="2 3" key="1">
    <citation type="submission" date="2019-11" db="EMBL/GenBank/DDBJ databases">
        <title>Using colonization assays and comparative genomics to discover symbiosis behaviors and factors in Vibrio fischeri.</title>
        <authorList>
            <person name="Bongrand C."/>
            <person name="Moriano-Gutierrez S."/>
            <person name="Arevalo P."/>
            <person name="Mcfall-Ngai M."/>
            <person name="Visick K."/>
            <person name="Polz M.F."/>
            <person name="Ruby E.G."/>
        </authorList>
    </citation>
    <scope>NUCLEOTIDE SEQUENCE [LARGE SCALE GENOMIC DNA]</scope>
    <source>
        <strain evidence="3">emors.3.2</strain>
    </source>
</reference>
<sequence length="141" mass="15957">MDIEITTQPTQNDIDEIRSGLRQHNKPYLEDIFHTDLACYSYKSNGDKSGGLIGEIWGNWLIIKFLWVDKESSGNGIGSALLAKAESYAIKHGCHSSFLGTFSFQTKPFYEQHGYNVEMVLKNHPITSERYYLTKSLLGCS</sequence>
<dbReference type="PROSITE" id="PS51186">
    <property type="entry name" value="GNAT"/>
    <property type="match status" value="1"/>
</dbReference>
<dbReference type="Proteomes" id="UP000435323">
    <property type="component" value="Unassembled WGS sequence"/>
</dbReference>
<dbReference type="Gene3D" id="3.40.630.30">
    <property type="match status" value="1"/>
</dbReference>
<dbReference type="EMBL" id="WOBO01000011">
    <property type="protein sequence ID" value="MUK45704.1"/>
    <property type="molecule type" value="Genomic_DNA"/>
</dbReference>
<name>A0A6N3Z364_ALIFS</name>
<evidence type="ECO:0000313" key="3">
    <source>
        <dbReference type="Proteomes" id="UP000435323"/>
    </source>
</evidence>
<keyword evidence="2" id="KW-0808">Transferase</keyword>
<protein>
    <submittedName>
        <fullName evidence="2">GNAT family N-acetyltransferase</fullName>
    </submittedName>
</protein>
<feature type="domain" description="N-acetyltransferase" evidence="1">
    <location>
        <begin position="1"/>
        <end position="138"/>
    </location>
</feature>
<accession>A0A6N3Z364</accession>
<dbReference type="Pfam" id="PF00583">
    <property type="entry name" value="Acetyltransf_1"/>
    <property type="match status" value="1"/>
</dbReference>
<dbReference type="CDD" id="cd04301">
    <property type="entry name" value="NAT_SF"/>
    <property type="match status" value="1"/>
</dbReference>
<proteinExistence type="predicted"/>
<dbReference type="InterPro" id="IPR016181">
    <property type="entry name" value="Acyl_CoA_acyltransferase"/>
</dbReference>
<dbReference type="AlphaFoldDB" id="A0A6N3Z364"/>
<dbReference type="InterPro" id="IPR000182">
    <property type="entry name" value="GNAT_dom"/>
</dbReference>
<evidence type="ECO:0000259" key="1">
    <source>
        <dbReference type="PROSITE" id="PS51186"/>
    </source>
</evidence>
<gene>
    <name evidence="2" type="ORF">GNP77_09975</name>
</gene>
<comment type="caution">
    <text evidence="2">The sequence shown here is derived from an EMBL/GenBank/DDBJ whole genome shotgun (WGS) entry which is preliminary data.</text>
</comment>
<organism evidence="2 3">
    <name type="scientific">Aliivibrio fischeri</name>
    <name type="common">Vibrio fischeri</name>
    <dbReference type="NCBI Taxonomy" id="668"/>
    <lineage>
        <taxon>Bacteria</taxon>
        <taxon>Pseudomonadati</taxon>
        <taxon>Pseudomonadota</taxon>
        <taxon>Gammaproteobacteria</taxon>
        <taxon>Vibrionales</taxon>
        <taxon>Vibrionaceae</taxon>
        <taxon>Aliivibrio</taxon>
    </lineage>
</organism>
<dbReference type="GO" id="GO:0016747">
    <property type="term" value="F:acyltransferase activity, transferring groups other than amino-acyl groups"/>
    <property type="evidence" value="ECO:0007669"/>
    <property type="project" value="InterPro"/>
</dbReference>
<dbReference type="RefSeq" id="WP_155657892.1">
    <property type="nucleotide sequence ID" value="NZ_WOBO01000011.1"/>
</dbReference>